<dbReference type="GO" id="GO:0004550">
    <property type="term" value="F:nucleoside diphosphate kinase activity"/>
    <property type="evidence" value="ECO:0007669"/>
    <property type="project" value="TreeGrafter"/>
</dbReference>
<dbReference type="InterPro" id="IPR018095">
    <property type="entry name" value="Thymidylate_kin_CS"/>
</dbReference>
<feature type="domain" description="Thymidylate kinase-like" evidence="12">
    <location>
        <begin position="9"/>
        <end position="187"/>
    </location>
</feature>
<evidence type="ECO:0000256" key="8">
    <source>
        <dbReference type="ARBA" id="ARBA00022737"/>
    </source>
</evidence>
<dbReference type="Proteomes" id="UP000479190">
    <property type="component" value="Unassembled WGS sequence"/>
</dbReference>
<name>A0A6H5IAC5_9HYME</name>
<dbReference type="GO" id="GO:0006235">
    <property type="term" value="P:dTTP biosynthetic process"/>
    <property type="evidence" value="ECO:0007669"/>
    <property type="project" value="TreeGrafter"/>
</dbReference>
<dbReference type="CDD" id="cd01672">
    <property type="entry name" value="TMPK"/>
    <property type="match status" value="1"/>
</dbReference>
<dbReference type="SUPFAM" id="SSF52058">
    <property type="entry name" value="L domain-like"/>
    <property type="match status" value="1"/>
</dbReference>
<proteinExistence type="inferred from homology"/>
<keyword evidence="14" id="KW-1185">Reference proteome</keyword>
<dbReference type="InterPro" id="IPR018094">
    <property type="entry name" value="Thymidylate_kinase"/>
</dbReference>
<keyword evidence="8" id="KW-0677">Repeat</keyword>
<dbReference type="Gene3D" id="3.80.10.10">
    <property type="entry name" value="Ribonuclease Inhibitor"/>
    <property type="match status" value="3"/>
</dbReference>
<organism evidence="13 14">
    <name type="scientific">Trichogramma brassicae</name>
    <dbReference type="NCBI Taxonomy" id="86971"/>
    <lineage>
        <taxon>Eukaryota</taxon>
        <taxon>Metazoa</taxon>
        <taxon>Ecdysozoa</taxon>
        <taxon>Arthropoda</taxon>
        <taxon>Hexapoda</taxon>
        <taxon>Insecta</taxon>
        <taxon>Pterygota</taxon>
        <taxon>Neoptera</taxon>
        <taxon>Endopterygota</taxon>
        <taxon>Hymenoptera</taxon>
        <taxon>Apocrita</taxon>
        <taxon>Proctotrupomorpha</taxon>
        <taxon>Chalcidoidea</taxon>
        <taxon>Trichogrammatidae</taxon>
        <taxon>Trichogramma</taxon>
    </lineage>
</organism>
<dbReference type="InterPro" id="IPR001611">
    <property type="entry name" value="Leu-rich_rpt"/>
</dbReference>
<accession>A0A6H5IAC5</accession>
<evidence type="ECO:0000256" key="11">
    <source>
        <dbReference type="ARBA" id="ARBA00022840"/>
    </source>
</evidence>
<dbReference type="InterPro" id="IPR032675">
    <property type="entry name" value="LRR_dom_sf"/>
</dbReference>
<dbReference type="AlphaFoldDB" id="A0A6H5IAC5"/>
<keyword evidence="5" id="KW-0433">Leucine-rich repeat</keyword>
<evidence type="ECO:0000256" key="5">
    <source>
        <dbReference type="ARBA" id="ARBA00022614"/>
    </source>
</evidence>
<evidence type="ECO:0000256" key="3">
    <source>
        <dbReference type="ARBA" id="ARBA00012980"/>
    </source>
</evidence>
<dbReference type="GO" id="GO:0004798">
    <property type="term" value="F:dTMP kinase activity"/>
    <property type="evidence" value="ECO:0007669"/>
    <property type="project" value="UniProtKB-EC"/>
</dbReference>
<dbReference type="GO" id="GO:0005634">
    <property type="term" value="C:nucleus"/>
    <property type="evidence" value="ECO:0007669"/>
    <property type="project" value="TreeGrafter"/>
</dbReference>
<evidence type="ECO:0000256" key="1">
    <source>
        <dbReference type="ARBA" id="ARBA00004992"/>
    </source>
</evidence>
<dbReference type="SUPFAM" id="SSF52540">
    <property type="entry name" value="P-loop containing nucleoside triphosphate hydrolases"/>
    <property type="match status" value="1"/>
</dbReference>
<evidence type="ECO:0000256" key="6">
    <source>
        <dbReference type="ARBA" id="ARBA00022679"/>
    </source>
</evidence>
<dbReference type="InterPro" id="IPR039430">
    <property type="entry name" value="Thymidylate_kin-like_dom"/>
</dbReference>
<evidence type="ECO:0000256" key="10">
    <source>
        <dbReference type="ARBA" id="ARBA00022777"/>
    </source>
</evidence>
<dbReference type="PANTHER" id="PTHR10344:SF1">
    <property type="entry name" value="THYMIDYLATE KINASE"/>
    <property type="match status" value="1"/>
</dbReference>
<dbReference type="PANTHER" id="PTHR10344">
    <property type="entry name" value="THYMIDYLATE KINASE"/>
    <property type="match status" value="1"/>
</dbReference>
<dbReference type="GO" id="GO:0005524">
    <property type="term" value="F:ATP binding"/>
    <property type="evidence" value="ECO:0007669"/>
    <property type="project" value="UniProtKB-KW"/>
</dbReference>
<evidence type="ECO:0000256" key="4">
    <source>
        <dbReference type="ARBA" id="ARBA00017144"/>
    </source>
</evidence>
<evidence type="ECO:0000256" key="2">
    <source>
        <dbReference type="ARBA" id="ARBA00009776"/>
    </source>
</evidence>
<keyword evidence="10" id="KW-0418">Kinase</keyword>
<comment type="similarity">
    <text evidence="2">Belongs to the thymidylate kinase family.</text>
</comment>
<sequence>MGRGAFIVFEGLDRAGKSTQVSMLTDALRERGVAVQKQSFPDRSTAIGKLIDDYLTKKVEFSPEAAHLLFSANRWECKDRLIKSLEEGTTLVVDRYAASGAAYAAANSGQTLEWCSQPDRGLPAPDLVIFLRVGEEEQQKRANWGEERFERVETQRKIGKNFDRLADSRTWFGVDAQRDKAAIHAEILERVLKAIHECADQSPLENQEAVSRLLLTFDPGSRTKNRERQKICRNPRAAARTAFTSTNKVASIERSDDATSCTKKVRESCSSSSSSSCGVSLDLSDMNLGPVLDKRLLNSPYVEKLFLRRNRIEKVGPGVFDDLPNLKVLDLSHNRLSVEDMLSFGSHDRLETLVLDYNEPRNHSADSRIAAPSFELPEHLVFPNLKNLSLRGIGVDLTFKNWSRSFPQLEKLDLSDVSLEHAQRTDFIGNVQQSVKTLILQNASLYQLNVTGLNHIVDLDLSHNYFSDVFYSSDERKLGSFLSLGSLNDLKKLNLSNCRIRRVDKDAFKKAYNFEDLDLSNNDIRQLDDNLFSQVFYMKKLDLSNNPSLLQLSFLKKMPNLYALALDGMCNKKLVETLDAVDYVTAEMQLRAFSLRNNSLTTLPMRYLNQSSYLSQIDLSDNKFTHFQPWVSFSGLKKLNIRNNLFSTFINTPLLYGRMLEELHLGNNPAKEIDLSILSSLPSSSTLSWE</sequence>
<evidence type="ECO:0000259" key="12">
    <source>
        <dbReference type="Pfam" id="PF02223"/>
    </source>
</evidence>
<gene>
    <name evidence="13" type="ORF">TBRA_LOCUS4517</name>
</gene>
<keyword evidence="11" id="KW-0067">ATP-binding</keyword>
<dbReference type="GO" id="GO:0006233">
    <property type="term" value="P:dTDP biosynthetic process"/>
    <property type="evidence" value="ECO:0007669"/>
    <property type="project" value="InterPro"/>
</dbReference>
<dbReference type="FunFam" id="3.40.50.300:FF:000679">
    <property type="entry name" value="Thymidylate kinase"/>
    <property type="match status" value="1"/>
</dbReference>
<dbReference type="GO" id="GO:0005739">
    <property type="term" value="C:mitochondrion"/>
    <property type="evidence" value="ECO:0007669"/>
    <property type="project" value="TreeGrafter"/>
</dbReference>
<reference evidence="13 14" key="1">
    <citation type="submission" date="2020-02" db="EMBL/GenBank/DDBJ databases">
        <authorList>
            <person name="Ferguson B K."/>
        </authorList>
    </citation>
    <scope>NUCLEOTIDE SEQUENCE [LARGE SCALE GENOMIC DNA]</scope>
</reference>
<dbReference type="PROSITE" id="PS51450">
    <property type="entry name" value="LRR"/>
    <property type="match status" value="2"/>
</dbReference>
<keyword evidence="6" id="KW-0808">Transferase</keyword>
<evidence type="ECO:0000313" key="13">
    <source>
        <dbReference type="EMBL" id="CAB0032586.1"/>
    </source>
</evidence>
<evidence type="ECO:0000256" key="9">
    <source>
        <dbReference type="ARBA" id="ARBA00022741"/>
    </source>
</evidence>
<keyword evidence="7" id="KW-0545">Nucleotide biosynthesis</keyword>
<dbReference type="EC" id="2.7.4.9" evidence="3"/>
<dbReference type="PROSITE" id="PS01331">
    <property type="entry name" value="THYMIDYLATE_KINASE"/>
    <property type="match status" value="1"/>
</dbReference>
<keyword evidence="9" id="KW-0547">Nucleotide-binding</keyword>
<dbReference type="NCBIfam" id="TIGR00041">
    <property type="entry name" value="DTMP_kinase"/>
    <property type="match status" value="1"/>
</dbReference>
<dbReference type="OrthoDB" id="425602at2759"/>
<dbReference type="HAMAP" id="MF_00165">
    <property type="entry name" value="Thymidylate_kinase"/>
    <property type="match status" value="1"/>
</dbReference>
<dbReference type="InterPro" id="IPR027417">
    <property type="entry name" value="P-loop_NTPase"/>
</dbReference>
<dbReference type="GO" id="GO:0005829">
    <property type="term" value="C:cytosol"/>
    <property type="evidence" value="ECO:0007669"/>
    <property type="project" value="TreeGrafter"/>
</dbReference>
<dbReference type="InterPro" id="IPR003591">
    <property type="entry name" value="Leu-rich_rpt_typical-subtyp"/>
</dbReference>
<dbReference type="Gene3D" id="3.40.50.300">
    <property type="entry name" value="P-loop containing nucleotide triphosphate hydrolases"/>
    <property type="match status" value="1"/>
</dbReference>
<dbReference type="Pfam" id="PF13855">
    <property type="entry name" value="LRR_8"/>
    <property type="match status" value="2"/>
</dbReference>
<dbReference type="Pfam" id="PF02223">
    <property type="entry name" value="Thymidylate_kin"/>
    <property type="match status" value="1"/>
</dbReference>
<dbReference type="EMBL" id="CADCXV010000683">
    <property type="protein sequence ID" value="CAB0032586.1"/>
    <property type="molecule type" value="Genomic_DNA"/>
</dbReference>
<dbReference type="SMART" id="SM00369">
    <property type="entry name" value="LRR_TYP"/>
    <property type="match status" value="5"/>
</dbReference>
<protein>
    <recommendedName>
        <fullName evidence="4">Thymidylate kinase</fullName>
        <ecNumber evidence="3">2.7.4.9</ecNumber>
    </recommendedName>
</protein>
<evidence type="ECO:0000313" key="14">
    <source>
        <dbReference type="Proteomes" id="UP000479190"/>
    </source>
</evidence>
<evidence type="ECO:0000256" key="7">
    <source>
        <dbReference type="ARBA" id="ARBA00022727"/>
    </source>
</evidence>
<dbReference type="GO" id="GO:0006227">
    <property type="term" value="P:dUDP biosynthetic process"/>
    <property type="evidence" value="ECO:0007669"/>
    <property type="project" value="TreeGrafter"/>
</dbReference>
<comment type="pathway">
    <text evidence="1">Pyrimidine metabolism; dTTP biosynthesis.</text>
</comment>
<dbReference type="GO" id="GO:0009966">
    <property type="term" value="P:regulation of signal transduction"/>
    <property type="evidence" value="ECO:0007669"/>
    <property type="project" value="UniProtKB-ARBA"/>
</dbReference>